<protein>
    <submittedName>
        <fullName evidence="3">Metallophosphoesterase</fullName>
    </submittedName>
</protein>
<proteinExistence type="predicted"/>
<gene>
    <name evidence="3" type="ORF">OIH86_21945</name>
</gene>
<keyword evidence="1" id="KW-0812">Transmembrane</keyword>
<accession>A0ABT3DMS0</accession>
<dbReference type="EMBL" id="JAOYEY010000050">
    <property type="protein sequence ID" value="MCV9888317.1"/>
    <property type="molecule type" value="Genomic_DNA"/>
</dbReference>
<dbReference type="PANTHER" id="PTHR31302:SF32">
    <property type="entry name" value="PHOSPHOESTERASE"/>
    <property type="match status" value="1"/>
</dbReference>
<organism evidence="3 4">
    <name type="scientific">Metabacillus halosaccharovorans</name>
    <dbReference type="NCBI Taxonomy" id="930124"/>
    <lineage>
        <taxon>Bacteria</taxon>
        <taxon>Bacillati</taxon>
        <taxon>Bacillota</taxon>
        <taxon>Bacilli</taxon>
        <taxon>Bacillales</taxon>
        <taxon>Bacillaceae</taxon>
        <taxon>Metabacillus</taxon>
    </lineage>
</organism>
<dbReference type="InterPro" id="IPR029052">
    <property type="entry name" value="Metallo-depent_PP-like"/>
</dbReference>
<keyword evidence="4" id="KW-1185">Reference proteome</keyword>
<sequence>MLEIMLVMLVFVMSFAILMIIVMYLKAKENRVTIHHIKFDTFPAHLDSLKIFFISDIHRRTVSDELLKKIPSQVDVVMIGGDLTESGVPFSRVEQNIRELKKLAPVYFVYGNNDYEVNQKTLETLLDNNNVCILKNTYKELSSSSNGRIVVLGVEDMSGERDRLDLALNDPKKTETDFRILLSHNPDIYHKISQIDRISLVLSGHTHGGQIRFLGFGLYKKGRLHKLRNTTLLVSNGYGTTALPLRLGAPAEAHYLYLTRKDHK</sequence>
<dbReference type="InterPro" id="IPR051158">
    <property type="entry name" value="Metallophosphoesterase_sf"/>
</dbReference>
<evidence type="ECO:0000256" key="1">
    <source>
        <dbReference type="SAM" id="Phobius"/>
    </source>
</evidence>
<evidence type="ECO:0000313" key="4">
    <source>
        <dbReference type="Proteomes" id="UP001526147"/>
    </source>
</evidence>
<reference evidence="3 4" key="1">
    <citation type="submission" date="2022-10" db="EMBL/GenBank/DDBJ databases">
        <title>Draft genome assembly of moderately radiation resistant bacterium Metabacillus halosaccharovorans.</title>
        <authorList>
            <person name="Pal S."/>
            <person name="Gopinathan A."/>
        </authorList>
    </citation>
    <scope>NUCLEOTIDE SEQUENCE [LARGE SCALE GENOMIC DNA]</scope>
    <source>
        <strain evidence="3 4">VITHBRA001</strain>
    </source>
</reference>
<comment type="caution">
    <text evidence="3">The sequence shown here is derived from an EMBL/GenBank/DDBJ whole genome shotgun (WGS) entry which is preliminary data.</text>
</comment>
<dbReference type="Pfam" id="PF00149">
    <property type="entry name" value="Metallophos"/>
    <property type="match status" value="1"/>
</dbReference>
<dbReference type="Proteomes" id="UP001526147">
    <property type="component" value="Unassembled WGS sequence"/>
</dbReference>
<feature type="domain" description="Calcineurin-like phosphoesterase" evidence="2">
    <location>
        <begin position="49"/>
        <end position="208"/>
    </location>
</feature>
<dbReference type="PANTHER" id="PTHR31302">
    <property type="entry name" value="TRANSMEMBRANE PROTEIN WITH METALLOPHOSPHOESTERASE DOMAIN-RELATED"/>
    <property type="match status" value="1"/>
</dbReference>
<evidence type="ECO:0000313" key="3">
    <source>
        <dbReference type="EMBL" id="MCV9888317.1"/>
    </source>
</evidence>
<feature type="transmembrane region" description="Helical" evidence="1">
    <location>
        <begin position="6"/>
        <end position="25"/>
    </location>
</feature>
<keyword evidence="1" id="KW-0472">Membrane</keyword>
<evidence type="ECO:0000259" key="2">
    <source>
        <dbReference type="Pfam" id="PF00149"/>
    </source>
</evidence>
<dbReference type="InterPro" id="IPR004843">
    <property type="entry name" value="Calcineurin-like_PHP"/>
</dbReference>
<keyword evidence="1" id="KW-1133">Transmembrane helix</keyword>
<dbReference type="SUPFAM" id="SSF56300">
    <property type="entry name" value="Metallo-dependent phosphatases"/>
    <property type="match status" value="1"/>
</dbReference>
<dbReference type="Gene3D" id="3.60.21.10">
    <property type="match status" value="1"/>
</dbReference>
<name>A0ABT3DMS0_9BACI</name>